<name>A0A1M6M341_9FIRM</name>
<feature type="signal peptide" evidence="3">
    <location>
        <begin position="1"/>
        <end position="25"/>
    </location>
</feature>
<dbReference type="STRING" id="1121432.SAMN02745219_03313"/>
<feature type="transmembrane region" description="Helical" evidence="2">
    <location>
        <begin position="370"/>
        <end position="393"/>
    </location>
</feature>
<evidence type="ECO:0000256" key="1">
    <source>
        <dbReference type="SAM" id="MobiDB-lite"/>
    </source>
</evidence>
<reference evidence="5" key="1">
    <citation type="submission" date="2016-11" db="EMBL/GenBank/DDBJ databases">
        <authorList>
            <person name="Varghese N."/>
            <person name="Submissions S."/>
        </authorList>
    </citation>
    <scope>NUCLEOTIDE SEQUENCE [LARGE SCALE GENOMIC DNA]</scope>
    <source>
        <strain evidence="5">DSM 16057</strain>
    </source>
</reference>
<gene>
    <name evidence="4" type="ORF">SAMN02745219_03313</name>
</gene>
<feature type="region of interest" description="Disordered" evidence="1">
    <location>
        <begin position="50"/>
        <end position="81"/>
    </location>
</feature>
<dbReference type="EMBL" id="FQZM01000060">
    <property type="protein sequence ID" value="SHJ77908.1"/>
    <property type="molecule type" value="Genomic_DNA"/>
</dbReference>
<keyword evidence="2" id="KW-0812">Transmembrane</keyword>
<feature type="transmembrane region" description="Helical" evidence="2">
    <location>
        <begin position="155"/>
        <end position="174"/>
    </location>
</feature>
<feature type="chain" id="PRO_5039037691" description="TrbL/VirB6 plasmid conjugal transfer protein" evidence="3">
    <location>
        <begin position="26"/>
        <end position="611"/>
    </location>
</feature>
<accession>A0A1M6M341</accession>
<dbReference type="Proteomes" id="UP000184529">
    <property type="component" value="Unassembled WGS sequence"/>
</dbReference>
<proteinExistence type="predicted"/>
<feature type="transmembrane region" description="Helical" evidence="2">
    <location>
        <begin position="195"/>
        <end position="217"/>
    </location>
</feature>
<feature type="transmembrane region" description="Helical" evidence="2">
    <location>
        <begin position="325"/>
        <end position="349"/>
    </location>
</feature>
<organism evidence="4 5">
    <name type="scientific">Desulfofundulus thermosubterraneus DSM 16057</name>
    <dbReference type="NCBI Taxonomy" id="1121432"/>
    <lineage>
        <taxon>Bacteria</taxon>
        <taxon>Bacillati</taxon>
        <taxon>Bacillota</taxon>
        <taxon>Clostridia</taxon>
        <taxon>Eubacteriales</taxon>
        <taxon>Peptococcaceae</taxon>
        <taxon>Desulfofundulus</taxon>
    </lineage>
</organism>
<evidence type="ECO:0000256" key="3">
    <source>
        <dbReference type="SAM" id="SignalP"/>
    </source>
</evidence>
<feature type="transmembrane region" description="Helical" evidence="2">
    <location>
        <begin position="272"/>
        <end position="293"/>
    </location>
</feature>
<evidence type="ECO:0000256" key="2">
    <source>
        <dbReference type="SAM" id="Phobius"/>
    </source>
</evidence>
<feature type="transmembrane region" description="Helical" evidence="2">
    <location>
        <begin position="298"/>
        <end position="319"/>
    </location>
</feature>
<keyword evidence="3" id="KW-0732">Signal</keyword>
<evidence type="ECO:0008006" key="6">
    <source>
        <dbReference type="Google" id="ProtNLM"/>
    </source>
</evidence>
<sequence length="611" mass="65225">MKRLGRVFTAAVLAFLLVFPVLCLAPPAPDTPCPGGKAVPVLKAASAATGNAGAGKSSSSGSKSSGSNQSGKNTQGSGGGGGGGDGLLAKISQLIDTIKAFVDTVGKILRGEIFDIFVEWWGKQLQKTLDPLIGAFGAVFLYTPYLHSHPWVHSWWSWTFWISFGLLFAATVWAGIKVFTASADPGKDMWKPLKVVGVALVSALVSLWAVDFLILLVNKMGAAILTDAVKQVASLGGKQIALNGQDDGALAMGLLFSSDAALKNPPALYQMLVPQGLFLLTIIMIEILVLALFAMARFFVLCVLAVAAPLYFVGASLTSRMETLVGWWALVARTVFFQLVYAVAWNFCVSVRFAEEGKAASSGPLASPSAAFFGAKATFIEMVILLALIYVTWKFWARPTWTALKEPATLGGARVILSAAALASDASRVLGLVSKTMHDPGIGAAGIKLGEYAGRLRRRGEDLLRQSGAGEKTRNRRFEPGFFGKVIDRVAPVPERIRSVEVARVEGKPFEENGVTWSAVRIPEGETQNALKALKGAGIPDAAVRVDLNATDVILVAHGYASRAVQVLKAAFKKRIPYWTDGNYFVVLQDGIPVHVPAPPDNGINMGRWRQ</sequence>
<keyword evidence="2" id="KW-0472">Membrane</keyword>
<protein>
    <recommendedName>
        <fullName evidence="6">TrbL/VirB6 plasmid conjugal transfer protein</fullName>
    </recommendedName>
</protein>
<evidence type="ECO:0000313" key="5">
    <source>
        <dbReference type="Proteomes" id="UP000184529"/>
    </source>
</evidence>
<feature type="compositionally biased region" description="Low complexity" evidence="1">
    <location>
        <begin position="50"/>
        <end position="75"/>
    </location>
</feature>
<evidence type="ECO:0000313" key="4">
    <source>
        <dbReference type="EMBL" id="SHJ77908.1"/>
    </source>
</evidence>
<keyword evidence="2" id="KW-1133">Transmembrane helix</keyword>
<dbReference type="AlphaFoldDB" id="A0A1M6M341"/>
<keyword evidence="5" id="KW-1185">Reference proteome</keyword>